<evidence type="ECO:0000313" key="2">
    <source>
        <dbReference type="EMBL" id="TLQ48356.1"/>
    </source>
</evidence>
<gene>
    <name evidence="2" type="ORF">FEF34_20585</name>
</gene>
<dbReference type="GO" id="GO:0008967">
    <property type="term" value="F:phosphoglycolate phosphatase activity"/>
    <property type="evidence" value="ECO:0007669"/>
    <property type="project" value="TreeGrafter"/>
</dbReference>
<dbReference type="Pfam" id="PF00702">
    <property type="entry name" value="Hydrolase"/>
    <property type="match status" value="1"/>
</dbReference>
<feature type="compositionally biased region" description="Low complexity" evidence="1">
    <location>
        <begin position="199"/>
        <end position="218"/>
    </location>
</feature>
<reference evidence="2 3" key="1">
    <citation type="submission" date="2019-05" db="EMBL/GenBank/DDBJ databases">
        <title>Streptomyces marianii sp. nov., a novel marine actinomycete from southern coast of India.</title>
        <authorList>
            <person name="Iniyan A.M."/>
            <person name="Wink J."/>
            <person name="Ramprasad E."/>
            <person name="Ramana C.V."/>
            <person name="Bunk B."/>
            <person name="Sproer C."/>
            <person name="Joseph F.-J.R.S."/>
            <person name="Vincent S.G.P."/>
        </authorList>
    </citation>
    <scope>NUCLEOTIDE SEQUENCE [LARGE SCALE GENOMIC DNA]</scope>
    <source>
        <strain evidence="2 3">ICN19</strain>
    </source>
</reference>
<feature type="compositionally biased region" description="Basic and acidic residues" evidence="1">
    <location>
        <begin position="22"/>
        <end position="36"/>
    </location>
</feature>
<feature type="compositionally biased region" description="Polar residues" evidence="1">
    <location>
        <begin position="1"/>
        <end position="12"/>
    </location>
</feature>
<dbReference type="InterPro" id="IPR050155">
    <property type="entry name" value="HAD-like_hydrolase_sf"/>
</dbReference>
<dbReference type="Proteomes" id="UP000305921">
    <property type="component" value="Unassembled WGS sequence"/>
</dbReference>
<dbReference type="SUPFAM" id="SSF56784">
    <property type="entry name" value="HAD-like"/>
    <property type="match status" value="1"/>
</dbReference>
<dbReference type="GO" id="GO:0005829">
    <property type="term" value="C:cytosol"/>
    <property type="evidence" value="ECO:0007669"/>
    <property type="project" value="TreeGrafter"/>
</dbReference>
<accession>A0A5R9EEA0</accession>
<feature type="compositionally biased region" description="Low complexity" evidence="1">
    <location>
        <begin position="152"/>
        <end position="174"/>
    </location>
</feature>
<dbReference type="GO" id="GO:0006281">
    <property type="term" value="P:DNA repair"/>
    <property type="evidence" value="ECO:0007669"/>
    <property type="project" value="TreeGrafter"/>
</dbReference>
<comment type="caution">
    <text evidence="2">The sequence shown here is derived from an EMBL/GenBank/DDBJ whole genome shotgun (WGS) entry which is preliminary data.</text>
</comment>
<feature type="region of interest" description="Disordered" evidence="1">
    <location>
        <begin position="253"/>
        <end position="291"/>
    </location>
</feature>
<evidence type="ECO:0000313" key="3">
    <source>
        <dbReference type="Proteomes" id="UP000305921"/>
    </source>
</evidence>
<dbReference type="EMBL" id="VAWE01000001">
    <property type="protein sequence ID" value="TLQ48356.1"/>
    <property type="molecule type" value="Genomic_DNA"/>
</dbReference>
<feature type="compositionally biased region" description="Basic residues" evidence="1">
    <location>
        <begin position="281"/>
        <end position="291"/>
    </location>
</feature>
<feature type="region of interest" description="Disordered" evidence="1">
    <location>
        <begin position="1"/>
        <end position="222"/>
    </location>
</feature>
<keyword evidence="2" id="KW-0378">Hydrolase</keyword>
<dbReference type="OrthoDB" id="4547358at2"/>
<evidence type="ECO:0000256" key="1">
    <source>
        <dbReference type="SAM" id="MobiDB-lite"/>
    </source>
</evidence>
<feature type="compositionally biased region" description="Basic residues" evidence="1">
    <location>
        <begin position="175"/>
        <end position="190"/>
    </location>
</feature>
<feature type="compositionally biased region" description="Basic and acidic residues" evidence="1">
    <location>
        <begin position="253"/>
        <end position="270"/>
    </location>
</feature>
<dbReference type="Gene3D" id="3.40.50.1000">
    <property type="entry name" value="HAD superfamily/HAD-like"/>
    <property type="match status" value="1"/>
</dbReference>
<dbReference type="InterPro" id="IPR036412">
    <property type="entry name" value="HAD-like_sf"/>
</dbReference>
<proteinExistence type="predicted"/>
<protein>
    <submittedName>
        <fullName evidence="2">HAD family hydrolase</fullName>
    </submittedName>
</protein>
<dbReference type="AlphaFoldDB" id="A0A5R9EEA0"/>
<dbReference type="PANTHER" id="PTHR43434:SF1">
    <property type="entry name" value="PHOSPHOGLYCOLATE PHOSPHATASE"/>
    <property type="match status" value="1"/>
</dbReference>
<sequence length="560" mass="60204">MSTNPRSVTPHNSGRVVASCCEPRERHGGRKKADTSRHRRCTARPDRQRCAPARRSHAHAVPARPGVRGGARHRTAGPQTPPGRRPPHSCHPGCPGADRRAPGRLGRRRGRPAPAHDGRPGAAAGEGVLGAGGAHRRPVPHGRDAHAGPGGTAAADPRGPDPARVGRGAAAAARPQHRPRLPNVRRRHGRGRPDPPALARAAQRPGHGAAPQPPGAARLPRHRRHGRLPRAAVHPAGEALRAQRHRGPLRVLHRDQAGGGDRRDHRGDVRHPRHAVAPLPVRRRQRAPGRRFRGTVEQVVRRTVEHHRHEPDTLLTTDAALDEQAARVAETIEDLINGADHVLFDFDGPICRLFARHRAAGVAESLVGWLDRHGGEVRLTDEQRAAKDPHDVLRAVGRLHPGSDVVEGLERELTRQELLATRSAWPTAYADPLIRTWSAVAAGLAVATNNSPRAAEEYLIGRGLRECFAPHIHGRAPDLDLLKPDPDCVLRALDSLGATPAGALMIGDTPSDLRAARAAGVSFLGYAQGAGRAERLRAAGAAVIVESLDPVLAIVRRRRP</sequence>
<organism evidence="2 3">
    <name type="scientific">Streptomyces marianii</name>
    <dbReference type="NCBI Taxonomy" id="1817406"/>
    <lineage>
        <taxon>Bacteria</taxon>
        <taxon>Bacillati</taxon>
        <taxon>Actinomycetota</taxon>
        <taxon>Actinomycetes</taxon>
        <taxon>Kitasatosporales</taxon>
        <taxon>Streptomycetaceae</taxon>
        <taxon>Streptomyces</taxon>
    </lineage>
</organism>
<dbReference type="InterPro" id="IPR023214">
    <property type="entry name" value="HAD_sf"/>
</dbReference>
<name>A0A5R9EEA0_9ACTN</name>
<keyword evidence="3" id="KW-1185">Reference proteome</keyword>
<dbReference type="PANTHER" id="PTHR43434">
    <property type="entry name" value="PHOSPHOGLYCOLATE PHOSPHATASE"/>
    <property type="match status" value="1"/>
</dbReference>